<dbReference type="CDD" id="cd00519">
    <property type="entry name" value="Lipase_3"/>
    <property type="match status" value="1"/>
</dbReference>
<reference evidence="7 8" key="1">
    <citation type="submission" date="2023-08" db="EMBL/GenBank/DDBJ databases">
        <title>Annotated Genome Sequence of Vanrija albida AlHP1.</title>
        <authorList>
            <person name="Herzog R."/>
        </authorList>
    </citation>
    <scope>NUCLEOTIDE SEQUENCE [LARGE SCALE GENOMIC DNA]</scope>
    <source>
        <strain evidence="7 8">AlHP1</strain>
    </source>
</reference>
<sequence>MIIPAGLLLAACVSAAPRALDARAADIGAAALLEVRDLPIDANTSAAIAQQAERGWLDGLFNNKYTDGPALDVTADSPQWATWAHYQAAVYCGPARFDHWQCGENCDAVGPTAVIGYGGDNEANPWWYVADRGDTLVIAIAGTNTKSAKSIAIDLNILLVPADRGLFPDSKGVLVHAGVQDAFRRMAPGLTAAVRKGLALPGPPRRVTVLGHSLGGAIGHLVAVYLQRLLPEVVVIARPFASFRVGNPAWANYVDATLGDRAQHMVNFNDVVPHLPPKDWGWRHSSNEVWIPKLGGPELRLCSGQENVKCSDSLNFGFALISSFIKYADKEVHSGPYAGVMIKC</sequence>
<comment type="catalytic activity">
    <reaction evidence="4">
        <text>a monoacylglycerol + H2O = glycerol + a fatty acid + H(+)</text>
        <dbReference type="Rhea" id="RHEA:15245"/>
        <dbReference type="ChEBI" id="CHEBI:15377"/>
        <dbReference type="ChEBI" id="CHEBI:15378"/>
        <dbReference type="ChEBI" id="CHEBI:17408"/>
        <dbReference type="ChEBI" id="CHEBI:17754"/>
        <dbReference type="ChEBI" id="CHEBI:28868"/>
    </reaction>
</comment>
<evidence type="ECO:0000259" key="6">
    <source>
        <dbReference type="Pfam" id="PF01764"/>
    </source>
</evidence>
<evidence type="ECO:0000313" key="8">
    <source>
        <dbReference type="Proteomes" id="UP001565368"/>
    </source>
</evidence>
<keyword evidence="8" id="KW-1185">Reference proteome</keyword>
<dbReference type="Proteomes" id="UP001565368">
    <property type="component" value="Unassembled WGS sequence"/>
</dbReference>
<evidence type="ECO:0000313" key="7">
    <source>
        <dbReference type="EMBL" id="KAL1412036.1"/>
    </source>
</evidence>
<gene>
    <name evidence="7" type="ORF">Q8F55_003033</name>
</gene>
<dbReference type="PANTHER" id="PTHR45856:SF24">
    <property type="entry name" value="FUNGAL LIPASE-LIKE DOMAIN-CONTAINING PROTEIN"/>
    <property type="match status" value="1"/>
</dbReference>
<dbReference type="InterPro" id="IPR029058">
    <property type="entry name" value="AB_hydrolase_fold"/>
</dbReference>
<evidence type="ECO:0000256" key="5">
    <source>
        <dbReference type="SAM" id="SignalP"/>
    </source>
</evidence>
<proteinExistence type="inferred from homology"/>
<dbReference type="GeneID" id="95984076"/>
<evidence type="ECO:0000256" key="1">
    <source>
        <dbReference type="ARBA" id="ARBA00023157"/>
    </source>
</evidence>
<organism evidence="7 8">
    <name type="scientific">Vanrija albida</name>
    <dbReference type="NCBI Taxonomy" id="181172"/>
    <lineage>
        <taxon>Eukaryota</taxon>
        <taxon>Fungi</taxon>
        <taxon>Dikarya</taxon>
        <taxon>Basidiomycota</taxon>
        <taxon>Agaricomycotina</taxon>
        <taxon>Tremellomycetes</taxon>
        <taxon>Trichosporonales</taxon>
        <taxon>Trichosporonaceae</taxon>
        <taxon>Vanrija</taxon>
    </lineage>
</organism>
<dbReference type="InterPro" id="IPR051218">
    <property type="entry name" value="Sec_MonoDiacylglyc_Lipase"/>
</dbReference>
<dbReference type="SUPFAM" id="SSF53474">
    <property type="entry name" value="alpha/beta-Hydrolases"/>
    <property type="match status" value="1"/>
</dbReference>
<dbReference type="RefSeq" id="XP_069211980.1">
    <property type="nucleotide sequence ID" value="XM_069351594.1"/>
</dbReference>
<feature type="signal peptide" evidence="5">
    <location>
        <begin position="1"/>
        <end position="15"/>
    </location>
</feature>
<protein>
    <recommendedName>
        <fullName evidence="6">Fungal lipase-type domain-containing protein</fullName>
    </recommendedName>
</protein>
<name>A0ABR3QCE5_9TREE</name>
<keyword evidence="5" id="KW-0732">Signal</keyword>
<evidence type="ECO:0000256" key="2">
    <source>
        <dbReference type="ARBA" id="ARBA00043996"/>
    </source>
</evidence>
<evidence type="ECO:0000256" key="4">
    <source>
        <dbReference type="ARBA" id="ARBA00048461"/>
    </source>
</evidence>
<dbReference type="EMBL" id="JBBXJM010000002">
    <property type="protein sequence ID" value="KAL1412036.1"/>
    <property type="molecule type" value="Genomic_DNA"/>
</dbReference>
<dbReference type="Gene3D" id="3.40.50.1820">
    <property type="entry name" value="alpha/beta hydrolase"/>
    <property type="match status" value="1"/>
</dbReference>
<evidence type="ECO:0000256" key="3">
    <source>
        <dbReference type="ARBA" id="ARBA00047591"/>
    </source>
</evidence>
<dbReference type="InterPro" id="IPR002921">
    <property type="entry name" value="Fungal_lipase-type"/>
</dbReference>
<feature type="domain" description="Fungal lipase-type" evidence="6">
    <location>
        <begin position="137"/>
        <end position="278"/>
    </location>
</feature>
<dbReference type="Pfam" id="PF01764">
    <property type="entry name" value="Lipase_3"/>
    <property type="match status" value="1"/>
</dbReference>
<keyword evidence="1" id="KW-1015">Disulfide bond</keyword>
<feature type="chain" id="PRO_5046656038" description="Fungal lipase-type domain-containing protein" evidence="5">
    <location>
        <begin position="16"/>
        <end position="344"/>
    </location>
</feature>
<accession>A0ABR3QCE5</accession>
<dbReference type="PANTHER" id="PTHR45856">
    <property type="entry name" value="ALPHA/BETA-HYDROLASES SUPERFAMILY PROTEIN"/>
    <property type="match status" value="1"/>
</dbReference>
<comment type="catalytic activity">
    <reaction evidence="3">
        <text>a diacylglycerol + H2O = a monoacylglycerol + a fatty acid + H(+)</text>
        <dbReference type="Rhea" id="RHEA:32731"/>
        <dbReference type="ChEBI" id="CHEBI:15377"/>
        <dbReference type="ChEBI" id="CHEBI:15378"/>
        <dbReference type="ChEBI" id="CHEBI:17408"/>
        <dbReference type="ChEBI" id="CHEBI:18035"/>
        <dbReference type="ChEBI" id="CHEBI:28868"/>
    </reaction>
</comment>
<comment type="caution">
    <text evidence="7">The sequence shown here is derived from an EMBL/GenBank/DDBJ whole genome shotgun (WGS) entry which is preliminary data.</text>
</comment>
<comment type="similarity">
    <text evidence="2">Belongs to the AB hydrolase superfamily. Lipase family. Class 3 subfamily.</text>
</comment>